<dbReference type="Proteomes" id="UP000266677">
    <property type="component" value="Unassembled WGS sequence"/>
</dbReference>
<protein>
    <submittedName>
        <fullName evidence="2">GNAT family N-acetyltransferase</fullName>
    </submittedName>
</protein>
<proteinExistence type="predicted"/>
<dbReference type="SUPFAM" id="SSF55729">
    <property type="entry name" value="Acyl-CoA N-acyltransferases (Nat)"/>
    <property type="match status" value="1"/>
</dbReference>
<dbReference type="InterPro" id="IPR016181">
    <property type="entry name" value="Acyl_CoA_acyltransferase"/>
</dbReference>
<comment type="caution">
    <text evidence="2">The sequence shown here is derived from an EMBL/GenBank/DDBJ whole genome shotgun (WGS) entry which is preliminary data.</text>
</comment>
<gene>
    <name evidence="2" type="ORF">D5S18_06630</name>
</gene>
<feature type="domain" description="N-acetyltransferase" evidence="1">
    <location>
        <begin position="22"/>
        <end position="167"/>
    </location>
</feature>
<evidence type="ECO:0000313" key="2">
    <source>
        <dbReference type="EMBL" id="RJO77946.1"/>
    </source>
</evidence>
<dbReference type="Gene3D" id="3.40.630.30">
    <property type="match status" value="1"/>
</dbReference>
<keyword evidence="2" id="KW-0808">Transferase</keyword>
<dbReference type="Pfam" id="PF00583">
    <property type="entry name" value="Acetyltransf_1"/>
    <property type="match status" value="1"/>
</dbReference>
<keyword evidence="3" id="KW-1185">Reference proteome</keyword>
<sequence>MRAGSGALGSTHLNIATAATTPVYRRARLTDLDRVSSIENERFGAHSYPYFALRQLFDLHGASWLVVEVEGRLLGHVLVALAPQRRAWLLSLAVAADSCGRGYGTALVEQALRLCGSLDVGSVLITVRPTNQSAMNIYKRAGFEWAAHDERYFGEGEPRDVLECRLGR</sequence>
<dbReference type="GO" id="GO:0016747">
    <property type="term" value="F:acyltransferase activity, transferring groups other than amino-acyl groups"/>
    <property type="evidence" value="ECO:0007669"/>
    <property type="project" value="InterPro"/>
</dbReference>
<evidence type="ECO:0000259" key="1">
    <source>
        <dbReference type="PROSITE" id="PS51186"/>
    </source>
</evidence>
<organism evidence="2 3">
    <name type="scientific">Nocardia panacis</name>
    <dbReference type="NCBI Taxonomy" id="2340916"/>
    <lineage>
        <taxon>Bacteria</taxon>
        <taxon>Bacillati</taxon>
        <taxon>Actinomycetota</taxon>
        <taxon>Actinomycetes</taxon>
        <taxon>Mycobacteriales</taxon>
        <taxon>Nocardiaceae</taxon>
        <taxon>Nocardia</taxon>
    </lineage>
</organism>
<dbReference type="EMBL" id="QZFU01000014">
    <property type="protein sequence ID" value="RJO77946.1"/>
    <property type="molecule type" value="Genomic_DNA"/>
</dbReference>
<dbReference type="PROSITE" id="PS51186">
    <property type="entry name" value="GNAT"/>
    <property type="match status" value="1"/>
</dbReference>
<accession>A0A3A4KPW7</accession>
<reference evidence="2 3" key="1">
    <citation type="submission" date="2018-09" db="EMBL/GenBank/DDBJ databases">
        <title>YIM PH21274 draft genome.</title>
        <authorList>
            <person name="Miao C."/>
        </authorList>
    </citation>
    <scope>NUCLEOTIDE SEQUENCE [LARGE SCALE GENOMIC DNA]</scope>
    <source>
        <strain evidence="2 3">YIM PH 21724</strain>
    </source>
</reference>
<dbReference type="CDD" id="cd04301">
    <property type="entry name" value="NAT_SF"/>
    <property type="match status" value="1"/>
</dbReference>
<evidence type="ECO:0000313" key="3">
    <source>
        <dbReference type="Proteomes" id="UP000266677"/>
    </source>
</evidence>
<dbReference type="InterPro" id="IPR000182">
    <property type="entry name" value="GNAT_dom"/>
</dbReference>
<dbReference type="AlphaFoldDB" id="A0A3A4KPW7"/>
<name>A0A3A4KPW7_9NOCA</name>